<dbReference type="Proteomes" id="UP001292094">
    <property type="component" value="Unassembled WGS sequence"/>
</dbReference>
<gene>
    <name evidence="1" type="ORF">Pmani_007521</name>
</gene>
<reference evidence="1" key="1">
    <citation type="submission" date="2023-11" db="EMBL/GenBank/DDBJ databases">
        <title>Genome assemblies of two species of porcelain crab, Petrolisthes cinctipes and Petrolisthes manimaculis (Anomura: Porcellanidae).</title>
        <authorList>
            <person name="Angst P."/>
        </authorList>
    </citation>
    <scope>NUCLEOTIDE SEQUENCE</scope>
    <source>
        <strain evidence="1">PB745_02</strain>
        <tissue evidence="1">Gill</tissue>
    </source>
</reference>
<evidence type="ECO:0000313" key="2">
    <source>
        <dbReference type="Proteomes" id="UP001292094"/>
    </source>
</evidence>
<name>A0AAE1Q8E8_9EUCA</name>
<evidence type="ECO:0000313" key="1">
    <source>
        <dbReference type="EMBL" id="KAK4321689.1"/>
    </source>
</evidence>
<dbReference type="EMBL" id="JAWZYT010000563">
    <property type="protein sequence ID" value="KAK4321689.1"/>
    <property type="molecule type" value="Genomic_DNA"/>
</dbReference>
<dbReference type="AlphaFoldDB" id="A0AAE1Q8E8"/>
<organism evidence="1 2">
    <name type="scientific">Petrolisthes manimaculis</name>
    <dbReference type="NCBI Taxonomy" id="1843537"/>
    <lineage>
        <taxon>Eukaryota</taxon>
        <taxon>Metazoa</taxon>
        <taxon>Ecdysozoa</taxon>
        <taxon>Arthropoda</taxon>
        <taxon>Crustacea</taxon>
        <taxon>Multicrustacea</taxon>
        <taxon>Malacostraca</taxon>
        <taxon>Eumalacostraca</taxon>
        <taxon>Eucarida</taxon>
        <taxon>Decapoda</taxon>
        <taxon>Pleocyemata</taxon>
        <taxon>Anomura</taxon>
        <taxon>Galatheoidea</taxon>
        <taxon>Porcellanidae</taxon>
        <taxon>Petrolisthes</taxon>
    </lineage>
</organism>
<accession>A0AAE1Q8E8</accession>
<proteinExistence type="predicted"/>
<comment type="caution">
    <text evidence="1">The sequence shown here is derived from an EMBL/GenBank/DDBJ whole genome shotgun (WGS) entry which is preliminary data.</text>
</comment>
<keyword evidence="2" id="KW-1185">Reference proteome</keyword>
<protein>
    <submittedName>
        <fullName evidence="1">Uncharacterized protein</fullName>
    </submittedName>
</protein>
<sequence>MHKRSHISGCVCLTLRGRDPLGGGRCGGRSALSYGAGLWDLTKHFTELLSFTRGRGKLTPGDQGLLLEEA</sequence>